<name>A0A836HL85_9TRYP</name>
<gene>
    <name evidence="3" type="ORF">LSCM1_06097</name>
</gene>
<feature type="signal peptide" evidence="2">
    <location>
        <begin position="1"/>
        <end position="35"/>
    </location>
</feature>
<keyword evidence="1" id="KW-1133">Transmembrane helix</keyword>
<dbReference type="EMBL" id="JAFEUZ010000023">
    <property type="protein sequence ID" value="KAG5478693.1"/>
    <property type="molecule type" value="Genomic_DNA"/>
</dbReference>
<accession>A0A836HL85</accession>
<evidence type="ECO:0000313" key="4">
    <source>
        <dbReference type="Proteomes" id="UP000673552"/>
    </source>
</evidence>
<keyword evidence="4" id="KW-1185">Reference proteome</keyword>
<organism evidence="3 4">
    <name type="scientific">Leishmania martiniquensis</name>
    <dbReference type="NCBI Taxonomy" id="1580590"/>
    <lineage>
        <taxon>Eukaryota</taxon>
        <taxon>Discoba</taxon>
        <taxon>Euglenozoa</taxon>
        <taxon>Kinetoplastea</taxon>
        <taxon>Metakinetoplastina</taxon>
        <taxon>Trypanosomatida</taxon>
        <taxon>Trypanosomatidae</taxon>
        <taxon>Leishmaniinae</taxon>
        <taxon>Leishmania</taxon>
    </lineage>
</organism>
<evidence type="ECO:0000313" key="3">
    <source>
        <dbReference type="EMBL" id="KAG5478693.1"/>
    </source>
</evidence>
<evidence type="ECO:0008006" key="5">
    <source>
        <dbReference type="Google" id="ProtNLM"/>
    </source>
</evidence>
<sequence length="524" mass="56026">MKTHPRSNWCCVARLLPSPLLLFIALALMVVCAHTDFVTAQVKTSVWLSGPTEVWDAVLGTPGTQAAINEATQRDLQAAIETLDADAKADLTGLTSHAPQLNGPAYGANANFAVSTDKLSEEDVLAAVRSAAMTNIDNAFSTVGLSGSITALMADGPSSMISVGPVLLPLTGSTYFWYVLLQILSVGGKVAIALLLHPLQVDVQNAVDSTMTKFIIEAKQSEVIVNASSLYMAYNVWAYPGVEVKPSTSDDLKALAMRSKLSLFNTYLETVKSSSPEIQGYIDLFPNAVRPWTPPPGNPFDEDDFESETTFKVLANSTGDYLLLFNGEVEQWDAVWSKNREALAKSIERAANERLHRRTFVSSAHVVSAETVPADPNRPGGLRVLCRVLQGLTRFSDHPWSPEEMASLLLQADYSETQALYASGGSAAQGGVLMQARAAVAQPTLLAVSHGDSPGSIATATVKYNFSRTLSKETAGVIAMAALIIGLSFIIILVTVCCCCLCPNLTRSSVASKKSAPLRVRSDP</sequence>
<dbReference type="KEGG" id="lmat:92516041"/>
<dbReference type="RefSeq" id="XP_067178634.1">
    <property type="nucleotide sequence ID" value="XM_067323529.1"/>
</dbReference>
<reference evidence="4" key="2">
    <citation type="journal article" date="2021" name="Sci. Data">
        <title>Chromosome-scale genome sequencing, assembly and annotation of six genomes from subfamily Leishmaniinae.</title>
        <authorList>
            <person name="Almutairi H."/>
            <person name="Urbaniak M.D."/>
            <person name="Bates M.D."/>
            <person name="Jariyapan N."/>
            <person name="Kwakye-Nuako G."/>
            <person name="Thomaz Soccol V."/>
            <person name="Al-Salem W.S."/>
            <person name="Dillon R.J."/>
            <person name="Bates P.A."/>
            <person name="Gatherer D."/>
        </authorList>
    </citation>
    <scope>NUCLEOTIDE SEQUENCE [LARGE SCALE GENOMIC DNA]</scope>
</reference>
<evidence type="ECO:0000256" key="1">
    <source>
        <dbReference type="SAM" id="Phobius"/>
    </source>
</evidence>
<dbReference type="GeneID" id="92516041"/>
<dbReference type="Proteomes" id="UP000673552">
    <property type="component" value="Unassembled WGS sequence"/>
</dbReference>
<keyword evidence="2" id="KW-0732">Signal</keyword>
<evidence type="ECO:0000256" key="2">
    <source>
        <dbReference type="SAM" id="SignalP"/>
    </source>
</evidence>
<feature type="transmembrane region" description="Helical" evidence="1">
    <location>
        <begin position="475"/>
        <end position="496"/>
    </location>
</feature>
<reference evidence="4" key="1">
    <citation type="journal article" date="2021" name="Microbiol. Resour. Announc.">
        <title>LGAAP: Leishmaniinae Genome Assembly and Annotation Pipeline.</title>
        <authorList>
            <person name="Almutairi H."/>
            <person name="Urbaniak M.D."/>
            <person name="Bates M.D."/>
            <person name="Jariyapan N."/>
            <person name="Kwakye-Nuako G."/>
            <person name="Thomaz-Soccol V."/>
            <person name="Al-Salem W.S."/>
            <person name="Dillon R.J."/>
            <person name="Bates P.A."/>
            <person name="Gatherer D."/>
        </authorList>
    </citation>
    <scope>NUCLEOTIDE SEQUENCE [LARGE SCALE GENOMIC DNA]</scope>
</reference>
<comment type="caution">
    <text evidence="3">The sequence shown here is derived from an EMBL/GenBank/DDBJ whole genome shotgun (WGS) entry which is preliminary data.</text>
</comment>
<feature type="chain" id="PRO_5032402402" description="Transmembrane protein" evidence="2">
    <location>
        <begin position="36"/>
        <end position="524"/>
    </location>
</feature>
<dbReference type="OrthoDB" id="263809at2759"/>
<protein>
    <recommendedName>
        <fullName evidence="5">Transmembrane protein</fullName>
    </recommendedName>
</protein>
<dbReference type="AlphaFoldDB" id="A0A836HL85"/>
<keyword evidence="1" id="KW-0812">Transmembrane</keyword>
<keyword evidence="1" id="KW-0472">Membrane</keyword>
<proteinExistence type="predicted"/>